<keyword evidence="8 9" id="KW-0539">Nucleus</keyword>
<reference evidence="11 12" key="1">
    <citation type="submission" date="2021-04" db="EMBL/GenBank/DDBJ databases">
        <authorList>
            <person name="Bliznina A."/>
        </authorList>
    </citation>
    <scope>NUCLEOTIDE SEQUENCE [LARGE SCALE GENOMIC DNA]</scope>
</reference>
<feature type="compositionally biased region" description="Basic and acidic residues" evidence="10">
    <location>
        <begin position="1"/>
        <end position="13"/>
    </location>
</feature>
<keyword evidence="5 9" id="KW-0489">Methyltransferase</keyword>
<dbReference type="InterPro" id="IPR042036">
    <property type="entry name" value="RRP8_N"/>
</dbReference>
<keyword evidence="12" id="KW-1185">Reference proteome</keyword>
<keyword evidence="4 9" id="KW-0698">rRNA processing</keyword>
<comment type="similarity">
    <text evidence="2 9">Belongs to the methyltransferase superfamily. RRP8 family.</text>
</comment>
<dbReference type="PANTHER" id="PTHR12787:SF0">
    <property type="entry name" value="RIBOSOMAL RNA-PROCESSING PROTEIN 8"/>
    <property type="match status" value="1"/>
</dbReference>
<dbReference type="InterPro" id="IPR007823">
    <property type="entry name" value="RRP8"/>
</dbReference>
<evidence type="ECO:0000256" key="3">
    <source>
        <dbReference type="ARBA" id="ARBA00020203"/>
    </source>
</evidence>
<feature type="compositionally biased region" description="Acidic residues" evidence="10">
    <location>
        <begin position="97"/>
        <end position="107"/>
    </location>
</feature>
<comment type="function">
    <text evidence="9">Probable methyltransferase required to silence rDNA.</text>
</comment>
<evidence type="ECO:0000256" key="2">
    <source>
        <dbReference type="ARBA" id="ARBA00006301"/>
    </source>
</evidence>
<evidence type="ECO:0000313" key="12">
    <source>
        <dbReference type="Proteomes" id="UP001158576"/>
    </source>
</evidence>
<keyword evidence="7 9" id="KW-0949">S-adenosyl-L-methionine</keyword>
<evidence type="ECO:0000256" key="1">
    <source>
        <dbReference type="ARBA" id="ARBA00004604"/>
    </source>
</evidence>
<evidence type="ECO:0000256" key="4">
    <source>
        <dbReference type="ARBA" id="ARBA00022552"/>
    </source>
</evidence>
<evidence type="ECO:0000313" key="11">
    <source>
        <dbReference type="EMBL" id="CAG5079709.1"/>
    </source>
</evidence>
<feature type="compositionally biased region" description="Basic residues" evidence="10">
    <location>
        <begin position="62"/>
        <end position="77"/>
    </location>
</feature>
<proteinExistence type="inferred from homology"/>
<sequence>MTEVVEKVEEGKVAKKSRKNKFKNPGWQEKKILKAEQVKEILEQKAKNNEEKIGKKKEILQKKKKSRRGQKKDKLKKKNDSSKPPKTPSKPQKVEKEDEESDSEEMEVSPSNNPFAALEDNEEIPEIKPVNPALARRRALKEKLETQLKAAEFRFINEQLYRSDDKSCKKILAGDAAKIYHEGFAKQVEKWPVNPVDLIISYIDKKLPRNHVIVDMGCGEAKLSASLKHKVHSFDLVKHNERVTACDVRKTPLETNEADCVVFCLALMAERVDEFIKEANRITKTGGKLIIAEVKSRLENEKKFKKALGSYGYTMVSENDSNTHFTLLVLKKFRDIEPKAKLPALNFRACQYKKR</sequence>
<dbReference type="Pfam" id="PF05148">
    <property type="entry name" value="Methyltransf_8"/>
    <property type="match status" value="1"/>
</dbReference>
<dbReference type="Gene3D" id="3.40.50.150">
    <property type="entry name" value="Vaccinia Virus protein VP39"/>
    <property type="match status" value="1"/>
</dbReference>
<name>A0ABN7RK42_OIKDI</name>
<evidence type="ECO:0000256" key="8">
    <source>
        <dbReference type="ARBA" id="ARBA00023242"/>
    </source>
</evidence>
<dbReference type="Gene3D" id="1.10.10.2150">
    <property type="entry name" value="Ribosomal RNA-processing protein 8, N-terminal domain"/>
    <property type="match status" value="1"/>
</dbReference>
<comment type="subcellular location">
    <subcellularLocation>
        <location evidence="1 9">Nucleus</location>
        <location evidence="1 9">Nucleolus</location>
    </subcellularLocation>
</comment>
<dbReference type="CDD" id="cd02440">
    <property type="entry name" value="AdoMet_MTases"/>
    <property type="match status" value="1"/>
</dbReference>
<keyword evidence="6 9" id="KW-0808">Transferase</keyword>
<evidence type="ECO:0000256" key="7">
    <source>
        <dbReference type="ARBA" id="ARBA00022691"/>
    </source>
</evidence>
<feature type="compositionally biased region" description="Basic and acidic residues" evidence="10">
    <location>
        <begin position="45"/>
        <end position="61"/>
    </location>
</feature>
<dbReference type="InterPro" id="IPR029063">
    <property type="entry name" value="SAM-dependent_MTases_sf"/>
</dbReference>
<feature type="region of interest" description="Disordered" evidence="10">
    <location>
        <begin position="1"/>
        <end position="26"/>
    </location>
</feature>
<evidence type="ECO:0000256" key="9">
    <source>
        <dbReference type="RuleBase" id="RU365074"/>
    </source>
</evidence>
<evidence type="ECO:0000256" key="10">
    <source>
        <dbReference type="SAM" id="MobiDB-lite"/>
    </source>
</evidence>
<dbReference type="Proteomes" id="UP001158576">
    <property type="component" value="Chromosome PAR"/>
</dbReference>
<dbReference type="EMBL" id="OU015568">
    <property type="protein sequence ID" value="CAG5079709.1"/>
    <property type="molecule type" value="Genomic_DNA"/>
</dbReference>
<gene>
    <name evidence="11" type="ORF">OKIOD_LOCUS890</name>
</gene>
<feature type="region of interest" description="Disordered" evidence="10">
    <location>
        <begin position="45"/>
        <end position="126"/>
    </location>
</feature>
<accession>A0ABN7RK42</accession>
<dbReference type="PANTHER" id="PTHR12787">
    <property type="entry name" value="RIBOSOMAL RNA-PROCESSING PROTEIN 8"/>
    <property type="match status" value="1"/>
</dbReference>
<dbReference type="EC" id="2.1.1.-" evidence="9"/>
<evidence type="ECO:0000256" key="5">
    <source>
        <dbReference type="ARBA" id="ARBA00022603"/>
    </source>
</evidence>
<evidence type="ECO:0000256" key="6">
    <source>
        <dbReference type="ARBA" id="ARBA00022679"/>
    </source>
</evidence>
<protein>
    <recommendedName>
        <fullName evidence="3 9">Ribosomal RNA-processing protein 8</fullName>
        <ecNumber evidence="9">2.1.1.-</ecNumber>
    </recommendedName>
</protein>
<organism evidence="11 12">
    <name type="scientific">Oikopleura dioica</name>
    <name type="common">Tunicate</name>
    <dbReference type="NCBI Taxonomy" id="34765"/>
    <lineage>
        <taxon>Eukaryota</taxon>
        <taxon>Metazoa</taxon>
        <taxon>Chordata</taxon>
        <taxon>Tunicata</taxon>
        <taxon>Appendicularia</taxon>
        <taxon>Copelata</taxon>
        <taxon>Oikopleuridae</taxon>
        <taxon>Oikopleura</taxon>
    </lineage>
</organism>
<dbReference type="SUPFAM" id="SSF53335">
    <property type="entry name" value="S-adenosyl-L-methionine-dependent methyltransferases"/>
    <property type="match status" value="1"/>
</dbReference>